<dbReference type="GO" id="GO:0005886">
    <property type="term" value="C:plasma membrane"/>
    <property type="evidence" value="ECO:0007669"/>
    <property type="project" value="UniProtKB-SubCell"/>
</dbReference>
<evidence type="ECO:0000256" key="2">
    <source>
        <dbReference type="ARBA" id="ARBA00005697"/>
    </source>
</evidence>
<comment type="subcellular location">
    <subcellularLocation>
        <location evidence="1 8">Cell membrane</location>
        <topology evidence="1 8">Multi-pass membrane protein</topology>
    </subcellularLocation>
</comment>
<dbReference type="PIRSF" id="PIRSF005353">
    <property type="entry name" value="PbuG"/>
    <property type="match status" value="1"/>
</dbReference>
<dbReference type="STRING" id="908337.HMPREF9257_1548"/>
<comment type="caution">
    <text evidence="10">The sequence shown here is derived from an EMBL/GenBank/DDBJ whole genome shotgun (WGS) entry which is preliminary data.</text>
</comment>
<dbReference type="Pfam" id="PF00860">
    <property type="entry name" value="Xan_ur_permease"/>
    <property type="match status" value="2"/>
</dbReference>
<proteinExistence type="inferred from homology"/>
<name>E4KPQ9_9LACT</name>
<evidence type="ECO:0000256" key="6">
    <source>
        <dbReference type="ARBA" id="ARBA00022989"/>
    </source>
</evidence>
<organism evidence="10 11">
    <name type="scientific">Eremococcus coleocola ACS-139-V-Col8</name>
    <dbReference type="NCBI Taxonomy" id="908337"/>
    <lineage>
        <taxon>Bacteria</taxon>
        <taxon>Bacillati</taxon>
        <taxon>Bacillota</taxon>
        <taxon>Bacilli</taxon>
        <taxon>Lactobacillales</taxon>
        <taxon>Aerococcaceae</taxon>
        <taxon>Eremococcus</taxon>
    </lineage>
</organism>
<reference evidence="10 11" key="1">
    <citation type="submission" date="2010-10" db="EMBL/GenBank/DDBJ databases">
        <authorList>
            <person name="Durkin A.S."/>
            <person name="Madupu R."/>
            <person name="Torralba M."/>
            <person name="Gillis M."/>
            <person name="Methe B."/>
            <person name="Sutton G."/>
            <person name="Nelson K.E."/>
        </authorList>
    </citation>
    <scope>NUCLEOTIDE SEQUENCE [LARGE SCALE GENOMIC DNA]</scope>
    <source>
        <strain evidence="10 11">ACS-139-V-Col8</strain>
    </source>
</reference>
<evidence type="ECO:0000256" key="7">
    <source>
        <dbReference type="ARBA" id="ARBA00023136"/>
    </source>
</evidence>
<evidence type="ECO:0000256" key="9">
    <source>
        <dbReference type="SAM" id="Phobius"/>
    </source>
</evidence>
<feature type="transmembrane region" description="Helical" evidence="9">
    <location>
        <begin position="51"/>
        <end position="70"/>
    </location>
</feature>
<evidence type="ECO:0000256" key="3">
    <source>
        <dbReference type="ARBA" id="ARBA00022448"/>
    </source>
</evidence>
<keyword evidence="3 8" id="KW-0813">Transport</keyword>
<accession>E4KPQ9</accession>
<dbReference type="InterPro" id="IPR026033">
    <property type="entry name" value="Azg-like_bact_archaea"/>
</dbReference>
<gene>
    <name evidence="10" type="ORF">HMPREF9257_1548</name>
</gene>
<comment type="similarity">
    <text evidence="2 8">Belongs to the nucleobase:cation symporter-2 (NCS2) (TC 2.A.40) family. Azg-like subfamily.</text>
</comment>
<keyword evidence="11" id="KW-1185">Reference proteome</keyword>
<dbReference type="GO" id="GO:0005345">
    <property type="term" value="F:purine nucleobase transmembrane transporter activity"/>
    <property type="evidence" value="ECO:0007669"/>
    <property type="project" value="TreeGrafter"/>
</dbReference>
<dbReference type="eggNOG" id="COG2252">
    <property type="taxonomic scope" value="Bacteria"/>
</dbReference>
<dbReference type="OrthoDB" id="9808458at2"/>
<evidence type="ECO:0000256" key="4">
    <source>
        <dbReference type="ARBA" id="ARBA00022475"/>
    </source>
</evidence>
<feature type="transmembrane region" description="Helical" evidence="9">
    <location>
        <begin position="102"/>
        <end position="121"/>
    </location>
</feature>
<keyword evidence="4 8" id="KW-1003">Cell membrane</keyword>
<dbReference type="PANTHER" id="PTHR43337:SF1">
    <property type="entry name" value="XANTHINE_URACIL PERMEASE C887.17-RELATED"/>
    <property type="match status" value="1"/>
</dbReference>
<evidence type="ECO:0000256" key="1">
    <source>
        <dbReference type="ARBA" id="ARBA00004651"/>
    </source>
</evidence>
<dbReference type="InterPro" id="IPR045018">
    <property type="entry name" value="Azg-like"/>
</dbReference>
<dbReference type="PANTHER" id="PTHR43337">
    <property type="entry name" value="XANTHINE/URACIL PERMEASE C887.17-RELATED"/>
    <property type="match status" value="1"/>
</dbReference>
<feature type="transmembrane region" description="Helical" evidence="9">
    <location>
        <begin position="286"/>
        <end position="307"/>
    </location>
</feature>
<feature type="transmembrane region" description="Helical" evidence="9">
    <location>
        <begin position="198"/>
        <end position="217"/>
    </location>
</feature>
<keyword evidence="7 8" id="KW-0472">Membrane</keyword>
<protein>
    <submittedName>
        <fullName evidence="10">Putative permease</fullName>
    </submittedName>
</protein>
<evidence type="ECO:0000256" key="8">
    <source>
        <dbReference type="PIRNR" id="PIRNR005353"/>
    </source>
</evidence>
<feature type="transmembrane region" description="Helical" evidence="9">
    <location>
        <begin position="21"/>
        <end position="45"/>
    </location>
</feature>
<feature type="transmembrane region" description="Helical" evidence="9">
    <location>
        <begin position="403"/>
        <end position="421"/>
    </location>
</feature>
<evidence type="ECO:0000313" key="10">
    <source>
        <dbReference type="EMBL" id="EFR31134.1"/>
    </source>
</evidence>
<feature type="transmembrane region" description="Helical" evidence="9">
    <location>
        <begin position="377"/>
        <end position="396"/>
    </location>
</feature>
<keyword evidence="6 8" id="KW-1133">Transmembrane helix</keyword>
<evidence type="ECO:0000313" key="11">
    <source>
        <dbReference type="Proteomes" id="UP000005990"/>
    </source>
</evidence>
<keyword evidence="5 8" id="KW-0812">Transmembrane</keyword>
<feature type="transmembrane region" description="Helical" evidence="9">
    <location>
        <begin position="469"/>
        <end position="487"/>
    </location>
</feature>
<feature type="transmembrane region" description="Helical" evidence="9">
    <location>
        <begin position="261"/>
        <end position="279"/>
    </location>
</feature>
<dbReference type="AlphaFoldDB" id="E4KPQ9"/>
<feature type="transmembrane region" description="Helical" evidence="9">
    <location>
        <begin position="224"/>
        <end position="241"/>
    </location>
</feature>
<feature type="transmembrane region" description="Helical" evidence="9">
    <location>
        <begin position="427"/>
        <end position="457"/>
    </location>
</feature>
<dbReference type="InterPro" id="IPR006043">
    <property type="entry name" value="NCS2"/>
</dbReference>
<dbReference type="Proteomes" id="UP000005990">
    <property type="component" value="Unassembled WGS sequence"/>
</dbReference>
<feature type="transmembrane region" description="Helical" evidence="9">
    <location>
        <begin position="133"/>
        <end position="150"/>
    </location>
</feature>
<dbReference type="EMBL" id="AENN01000015">
    <property type="protein sequence ID" value="EFR31134.1"/>
    <property type="molecule type" value="Genomic_DNA"/>
</dbReference>
<sequence length="488" mass="51495">MDTIKSFFKIEENGSSISTEVYAGITTFLAMSYIIFVNPALLSLSGMPSQAVFLATIFASAISTVFIGVFANVPYALAPGMGLNAFFTYTVVFGLGFTWQEALSMVFICGLFNVLITVTKIRKLLITAIPEMLQHAISGGIGIFIGYLGIKNAGLLQFTSEAPNILSINGGDPLATEFADGVNTVVTNGSALPALVNFTQPGVLIALFGLFLTIILMLRNTKGAILIGILAATILSIVTGVTDLSAIDFNQNSLGSAFEEFGQTFGVIFTSAGLPALFADASRIPLVIMTIFAFSLSDVFDTVGTFIGTGRRTGIFSDEDEEALENGSGFSSKMDKALFGDSVGTIFGAIFGTSNTTTYVESAAGIGAGGRTGLTSVVTAICFIVAMFLSPVIGIVPSQATAPALIIVGILMVSSLREIAWDNFEDAVPAFFTSVFMGFVYSISNGIAAGFITYGLVKIVKGKAKEIHPILWISMLLFILNYIVMAFI</sequence>
<evidence type="ECO:0000256" key="5">
    <source>
        <dbReference type="ARBA" id="ARBA00022692"/>
    </source>
</evidence>